<evidence type="ECO:0000256" key="1">
    <source>
        <dbReference type="ARBA" id="ARBA00022801"/>
    </source>
</evidence>
<dbReference type="Pfam" id="PF02129">
    <property type="entry name" value="Peptidase_S15"/>
    <property type="match status" value="1"/>
</dbReference>
<organism evidence="3">
    <name type="scientific">Vibrio sp. HB236076</name>
    <dbReference type="NCBI Taxonomy" id="3232307"/>
    <lineage>
        <taxon>Bacteria</taxon>
        <taxon>Pseudomonadati</taxon>
        <taxon>Pseudomonadota</taxon>
        <taxon>Gammaproteobacteria</taxon>
        <taxon>Vibrionales</taxon>
        <taxon>Vibrionaceae</taxon>
        <taxon>Vibrio</taxon>
    </lineage>
</organism>
<dbReference type="SUPFAM" id="SSF53474">
    <property type="entry name" value="alpha/beta-Hydrolases"/>
    <property type="match status" value="1"/>
</dbReference>
<evidence type="ECO:0000259" key="2">
    <source>
        <dbReference type="SMART" id="SM00939"/>
    </source>
</evidence>
<dbReference type="PANTHER" id="PTHR43056">
    <property type="entry name" value="PEPTIDASE S9 PROLYL OLIGOPEPTIDASE"/>
    <property type="match status" value="1"/>
</dbReference>
<dbReference type="KEGG" id="vih:AB0763_13595"/>
<keyword evidence="1 3" id="KW-0378">Hydrolase</keyword>
<dbReference type="Gene3D" id="3.40.50.1820">
    <property type="entry name" value="alpha/beta hydrolase"/>
    <property type="match status" value="1"/>
</dbReference>
<name>A0AB39HF05_9VIBR</name>
<dbReference type="InterPro" id="IPR005674">
    <property type="entry name" value="CocE/Ser_esterase"/>
</dbReference>
<dbReference type="SMART" id="SM00939">
    <property type="entry name" value="PepX_C"/>
    <property type="match status" value="1"/>
</dbReference>
<dbReference type="NCBIfam" id="TIGR00976">
    <property type="entry name" value="CocE_NonD"/>
    <property type="match status" value="1"/>
</dbReference>
<sequence>MATIKEIQHDWITLEDGTRLAYRAWLPSDAQSKPVPAILEFLPYRKSDGTVIRDEITMVETAEQGYACIRVDLRGTGESEGFFDDEYSPQELKDGCEVIEYLAKQPWCNGNVGMMGISWGGFNSLQIAALNPPSLKAIITICSTDDRYRDDIHYLGGCMLNDNMDWAAFFWAYAQARCPDPKFVGEDWQQTWLSRLETMPNLSDTWLSEQTRSEYWQHGSVCEDFSQIQIPVYTIGGWADTYRNTVFSLLSNLSGPKKGLIGPWAHKYPNIAYPNPQMDFVKESVRWWDKWLKDIDNGIDQEPQLHYYLQDSVKPQGDYEFRPGRWVSEPCWPSSNTVEEIFYFNQRGLASSPADSEPLTIQSPHTVGLDGGRLCAGIRMDMEHPVDQRIDDAGSLVFDSETLTQDLNIAGQIQAKLRLASDRENGQICVRISDVHPTGEVTRVTHGVLNLSHRNSHEKPELLDVGQEYDIDVDLYHMAYVIPKGHKLRTAISTAYWPLVWPSAESTRLTVFPQACQLIVPTNPTPQESELVPAYAKPLLANGEQRRQGDCQRVVHRDYKTGMTHLETKDDFGCWYFNSADTEVDFKVNQTLSIHPDNPLSAKNQLALSVDMGREGWRTGLDGVYTMTCDETYFYVKVQWKATCDGQVVFEKQFDNAILRQYM</sequence>
<dbReference type="Gene3D" id="2.60.120.260">
    <property type="entry name" value="Galactose-binding domain-like"/>
    <property type="match status" value="1"/>
</dbReference>
<dbReference type="Gene3D" id="1.10.3020.10">
    <property type="entry name" value="alpha-amino acid ester hydrolase ( Helical cap domain)"/>
    <property type="match status" value="1"/>
</dbReference>
<dbReference type="InterPro" id="IPR013736">
    <property type="entry name" value="Xaa-Pro_dipept_C"/>
</dbReference>
<dbReference type="EMBL" id="CP162602">
    <property type="protein sequence ID" value="XDK26816.1"/>
    <property type="molecule type" value="Genomic_DNA"/>
</dbReference>
<dbReference type="AlphaFoldDB" id="A0AB39HF05"/>
<geneLocation type="plasmid" evidence="3">
    <name>p-HB236076</name>
</geneLocation>
<dbReference type="InterPro" id="IPR000383">
    <property type="entry name" value="Xaa-Pro-like_dom"/>
</dbReference>
<dbReference type="GO" id="GO:0008239">
    <property type="term" value="F:dipeptidyl-peptidase activity"/>
    <property type="evidence" value="ECO:0007669"/>
    <property type="project" value="InterPro"/>
</dbReference>
<dbReference type="RefSeq" id="WP_306099730.1">
    <property type="nucleotide sequence ID" value="NZ_CP162602.1"/>
</dbReference>
<accession>A0AB39HF05</accession>
<evidence type="ECO:0000313" key="3">
    <source>
        <dbReference type="EMBL" id="XDK26816.1"/>
    </source>
</evidence>
<reference evidence="3" key="1">
    <citation type="submission" date="2024-07" db="EMBL/GenBank/DDBJ databases">
        <title>Genome Analysis of a Potential Novel Vibrio Species Secreting pH- and Thermo-stable Alginate Lyase and its Application in Producing Alginate Oligosaccharides.</title>
        <authorList>
            <person name="Huang H."/>
            <person name="Bao K."/>
        </authorList>
    </citation>
    <scope>NUCLEOTIDE SEQUENCE</scope>
    <source>
        <strain evidence="3">HB236076</strain>
        <plasmid evidence="3">p-HB236076</plasmid>
    </source>
</reference>
<dbReference type="InterPro" id="IPR050585">
    <property type="entry name" value="Xaa-Pro_dipeptidyl-ppase/CocE"/>
</dbReference>
<protein>
    <submittedName>
        <fullName evidence="3">CocE/NonD family hydrolase</fullName>
    </submittedName>
</protein>
<dbReference type="PANTHER" id="PTHR43056:SF10">
    <property type="entry name" value="COCE_NOND FAMILY, PUTATIVE (AFU_ORTHOLOGUE AFUA_7G00600)-RELATED"/>
    <property type="match status" value="1"/>
</dbReference>
<keyword evidence="3" id="KW-0614">Plasmid</keyword>
<dbReference type="InterPro" id="IPR029058">
    <property type="entry name" value="AB_hydrolase_fold"/>
</dbReference>
<dbReference type="Pfam" id="PF08530">
    <property type="entry name" value="PepX_C"/>
    <property type="match status" value="1"/>
</dbReference>
<dbReference type="InterPro" id="IPR008979">
    <property type="entry name" value="Galactose-bd-like_sf"/>
</dbReference>
<feature type="domain" description="Xaa-Pro dipeptidyl-peptidase C-terminal" evidence="2">
    <location>
        <begin position="285"/>
        <end position="540"/>
    </location>
</feature>
<gene>
    <name evidence="3" type="ORF">AB0763_13595</name>
</gene>
<dbReference type="SUPFAM" id="SSF49785">
    <property type="entry name" value="Galactose-binding domain-like"/>
    <property type="match status" value="1"/>
</dbReference>
<proteinExistence type="predicted"/>